<reference evidence="5 6" key="1">
    <citation type="submission" date="2016-10" db="EMBL/GenBank/DDBJ databases">
        <authorList>
            <person name="de Groot N.N."/>
        </authorList>
    </citation>
    <scope>NUCLEOTIDE SEQUENCE [LARGE SCALE GENOMIC DNA]</scope>
    <source>
        <strain evidence="5 6">DSM 20581</strain>
    </source>
</reference>
<dbReference type="PRINTS" id="PR00036">
    <property type="entry name" value="HTHLACI"/>
</dbReference>
<dbReference type="GO" id="GO:0003700">
    <property type="term" value="F:DNA-binding transcription factor activity"/>
    <property type="evidence" value="ECO:0007669"/>
    <property type="project" value="TreeGrafter"/>
</dbReference>
<dbReference type="STRING" id="82801.SAMN04488506_1464"/>
<dbReference type="OrthoDB" id="43195at2"/>
<evidence type="ECO:0000256" key="3">
    <source>
        <dbReference type="ARBA" id="ARBA00023163"/>
    </source>
</evidence>
<dbReference type="PROSITE" id="PS00356">
    <property type="entry name" value="HTH_LACI_1"/>
    <property type="match status" value="1"/>
</dbReference>
<dbReference type="CDD" id="cd01544">
    <property type="entry name" value="PBP1_GalR"/>
    <property type="match status" value="1"/>
</dbReference>
<dbReference type="Pfam" id="PF00356">
    <property type="entry name" value="LacI"/>
    <property type="match status" value="1"/>
</dbReference>
<accession>A0A1I5XKX2</accession>
<dbReference type="PANTHER" id="PTHR30146">
    <property type="entry name" value="LACI-RELATED TRANSCRIPTIONAL REPRESSOR"/>
    <property type="match status" value="1"/>
</dbReference>
<evidence type="ECO:0000259" key="4">
    <source>
        <dbReference type="PROSITE" id="PS50932"/>
    </source>
</evidence>
<dbReference type="SUPFAM" id="SSF53822">
    <property type="entry name" value="Periplasmic binding protein-like I"/>
    <property type="match status" value="1"/>
</dbReference>
<gene>
    <name evidence="5" type="ORF">SAMN04488506_1464</name>
</gene>
<keyword evidence="2" id="KW-0238">DNA-binding</keyword>
<evidence type="ECO:0000313" key="5">
    <source>
        <dbReference type="EMBL" id="SFQ32643.1"/>
    </source>
</evidence>
<dbReference type="SUPFAM" id="SSF47413">
    <property type="entry name" value="lambda repressor-like DNA-binding domains"/>
    <property type="match status" value="1"/>
</dbReference>
<dbReference type="SMART" id="SM00354">
    <property type="entry name" value="HTH_LACI"/>
    <property type="match status" value="1"/>
</dbReference>
<dbReference type="RefSeq" id="WP_092480506.1">
    <property type="nucleotide sequence ID" value="NZ_CP126128.1"/>
</dbReference>
<dbReference type="InterPro" id="IPR046335">
    <property type="entry name" value="LacI/GalR-like_sensor"/>
</dbReference>
<evidence type="ECO:0000256" key="2">
    <source>
        <dbReference type="ARBA" id="ARBA00023125"/>
    </source>
</evidence>
<evidence type="ECO:0000313" key="6">
    <source>
        <dbReference type="Proteomes" id="UP000199136"/>
    </source>
</evidence>
<dbReference type="GO" id="GO:0000976">
    <property type="term" value="F:transcription cis-regulatory region binding"/>
    <property type="evidence" value="ECO:0007669"/>
    <property type="project" value="TreeGrafter"/>
</dbReference>
<evidence type="ECO:0000256" key="1">
    <source>
        <dbReference type="ARBA" id="ARBA00023015"/>
    </source>
</evidence>
<sequence length="333" mass="37716">MATIKEIAEKAGVSSATVSRVLNYDETLSVSEETKKRIFETAEKLNYSKFQKNKKAKQGKIAIVQWYTEKEELNDLYYLSIRLGVEKKAEEEGYEIVRLFQDSKAKLTAEIEGIIAIGKFSEREVAKLSEWTKNICFVDSNQLAHKLDSVEVDFEQAVTEVVNYFIQQQHEKIGFIGGQESYADHSAKITDKRQIIFEQLLKEKGLYHEEYIFLADSYHVSSGEKIMQEAIDQLKENLPTAFFVANDALAIGSLRTLQGNGISVPNDVCIMGFNDASVAKYVFPALSTVRVETELMGETAFELLMDRMATERTVAKKVTLSTDLIIRESTIRQ</sequence>
<dbReference type="InterPro" id="IPR028082">
    <property type="entry name" value="Peripla_BP_I"/>
</dbReference>
<dbReference type="Pfam" id="PF13377">
    <property type="entry name" value="Peripla_BP_3"/>
    <property type="match status" value="1"/>
</dbReference>
<proteinExistence type="predicted"/>
<dbReference type="PANTHER" id="PTHR30146:SF149">
    <property type="entry name" value="HTH-TYPE TRANSCRIPTIONAL REGULATOR EBGR"/>
    <property type="match status" value="1"/>
</dbReference>
<dbReference type="Gene3D" id="1.10.260.40">
    <property type="entry name" value="lambda repressor-like DNA-binding domains"/>
    <property type="match status" value="1"/>
</dbReference>
<keyword evidence="6" id="KW-1185">Reference proteome</keyword>
<organism evidence="5 6">
    <name type="scientific">Desemzia incerta</name>
    <dbReference type="NCBI Taxonomy" id="82801"/>
    <lineage>
        <taxon>Bacteria</taxon>
        <taxon>Bacillati</taxon>
        <taxon>Bacillota</taxon>
        <taxon>Bacilli</taxon>
        <taxon>Lactobacillales</taxon>
        <taxon>Carnobacteriaceae</taxon>
        <taxon>Desemzia</taxon>
    </lineage>
</organism>
<protein>
    <submittedName>
        <fullName evidence="5">Transcriptional regulator, LacI family</fullName>
    </submittedName>
</protein>
<dbReference type="Proteomes" id="UP000199136">
    <property type="component" value="Unassembled WGS sequence"/>
</dbReference>
<keyword evidence="1" id="KW-0805">Transcription regulation</keyword>
<dbReference type="InterPro" id="IPR000843">
    <property type="entry name" value="HTH_LacI"/>
</dbReference>
<dbReference type="PROSITE" id="PS50932">
    <property type="entry name" value="HTH_LACI_2"/>
    <property type="match status" value="1"/>
</dbReference>
<dbReference type="AlphaFoldDB" id="A0A1I5XKX2"/>
<dbReference type="CDD" id="cd01392">
    <property type="entry name" value="HTH_LacI"/>
    <property type="match status" value="1"/>
</dbReference>
<feature type="domain" description="HTH lacI-type" evidence="4">
    <location>
        <begin position="2"/>
        <end position="47"/>
    </location>
</feature>
<keyword evidence="3" id="KW-0804">Transcription</keyword>
<dbReference type="InterPro" id="IPR010982">
    <property type="entry name" value="Lambda_DNA-bd_dom_sf"/>
</dbReference>
<name>A0A1I5XKX2_9LACT</name>
<dbReference type="EMBL" id="FOXW01000005">
    <property type="protein sequence ID" value="SFQ32643.1"/>
    <property type="molecule type" value="Genomic_DNA"/>
</dbReference>
<dbReference type="Gene3D" id="3.40.50.2300">
    <property type="match status" value="2"/>
</dbReference>